<dbReference type="InterPro" id="IPR040819">
    <property type="entry name" value="Rol_Rep_N"/>
</dbReference>
<sequence length="358" mass="42762">MEKESSILQKANIDWFQFRVRGVDLDTIVTFLNLQMMPWVHETGGIARYEYQDYIEYEGIKLYYLPDSLDIMVQLTGKGCSYYDKVLDSLDLTWREFFQKIQVKYPTVDFRRLDMNIDDFNPTPYFRPETILDYCEKECFIYGKSQKYSPVGTPKTGMTLYLGAAKSDHKAYIYDKLKERRSQNIVVENNIESWVRLEVRFLREYAAEMIHLYIKSDISLMAFIKGYFKKQFHFLNENKKEEEITPRFWAKYIRDVEETEIKIIETNTQLEEKINWFFYGGGRAILKAFDFLQKNQALPEFKNERSIMYRSVPEIIDDALYTPELAKLLVKQLQDKGREELISEVLNQTRRQHENKSE</sequence>
<dbReference type="InterPro" id="IPR003491">
    <property type="entry name" value="REP-like_C"/>
</dbReference>
<keyword evidence="3" id="KW-0396">Initiation factor</keyword>
<evidence type="ECO:0000313" key="3">
    <source>
        <dbReference type="EMBL" id="USJ20393.1"/>
    </source>
</evidence>
<gene>
    <name evidence="3" type="ORF">LMK00_11435</name>
</gene>
<evidence type="ECO:0000313" key="4">
    <source>
        <dbReference type="Proteomes" id="UP001056730"/>
    </source>
</evidence>
<dbReference type="RefSeq" id="WP_252175479.1">
    <property type="nucleotide sequence ID" value="NZ_CP086395.1"/>
</dbReference>
<dbReference type="Pfam" id="PF18106">
    <property type="entry name" value="Rol_Rep_N"/>
    <property type="match status" value="1"/>
</dbReference>
<feature type="domain" description="Rolling Circle replication initiation protein N-terminal" evidence="2">
    <location>
        <begin position="11"/>
        <end position="99"/>
    </location>
</feature>
<dbReference type="KEGG" id="lfo:LMK00_11435"/>
<dbReference type="AlphaFoldDB" id="A0A9Q9D6N2"/>
<accession>A0A9Q9D6N2</accession>
<reference evidence="3" key="1">
    <citation type="journal article" date="2022" name="Front. Microbiol.">
        <title>Feed Insects as a Reservoir of Granadaene-Producing Lactococci.</title>
        <authorList>
            <person name="Neuzil-Bunesova V."/>
            <person name="Ramirez Garcia A."/>
            <person name="Modrackova N."/>
            <person name="Makovska M."/>
            <person name="Sabolova M."/>
            <person name="Sproer C."/>
            <person name="Bunk B."/>
            <person name="Blom J."/>
            <person name="Schwab C."/>
        </authorList>
    </citation>
    <scope>NUCLEOTIDE SEQUENCE</scope>
    <source>
        <strain evidence="3">I4/6O</strain>
    </source>
</reference>
<name>A0A9Q9D6N2_9LACT</name>
<protein>
    <submittedName>
        <fullName evidence="3">Replication initiation factor domain-containing protein</fullName>
    </submittedName>
</protein>
<dbReference type="Proteomes" id="UP001056730">
    <property type="component" value="Chromosome"/>
</dbReference>
<dbReference type="EMBL" id="CP086395">
    <property type="protein sequence ID" value="USJ20393.1"/>
    <property type="molecule type" value="Genomic_DNA"/>
</dbReference>
<evidence type="ECO:0000259" key="2">
    <source>
        <dbReference type="Pfam" id="PF18106"/>
    </source>
</evidence>
<evidence type="ECO:0000259" key="1">
    <source>
        <dbReference type="Pfam" id="PF02486"/>
    </source>
</evidence>
<proteinExistence type="predicted"/>
<organism evidence="3 4">
    <name type="scientific">Lactococcus formosensis</name>
    <dbReference type="NCBI Taxonomy" id="1281486"/>
    <lineage>
        <taxon>Bacteria</taxon>
        <taxon>Bacillati</taxon>
        <taxon>Bacillota</taxon>
        <taxon>Bacilli</taxon>
        <taxon>Lactobacillales</taxon>
        <taxon>Streptococcaceae</taxon>
        <taxon>Lactococcus</taxon>
    </lineage>
</organism>
<keyword evidence="3" id="KW-0648">Protein biosynthesis</keyword>
<dbReference type="GO" id="GO:0003743">
    <property type="term" value="F:translation initiation factor activity"/>
    <property type="evidence" value="ECO:0007669"/>
    <property type="project" value="UniProtKB-KW"/>
</dbReference>
<dbReference type="Pfam" id="PF02486">
    <property type="entry name" value="Rep_trans"/>
    <property type="match status" value="1"/>
</dbReference>
<feature type="domain" description="Replication initiation protein-like C-terminal" evidence="1">
    <location>
        <begin position="109"/>
        <end position="277"/>
    </location>
</feature>